<reference evidence="2 3" key="1">
    <citation type="journal article" date="2010" name="J. Bacteriol.">
        <title>Genome sequence of a cellulose-producing bacterium, Gluconacetobacter hansenii ATCC 23769.</title>
        <authorList>
            <person name="Iyer P.R."/>
            <person name="Geib S.M."/>
            <person name="Catchmark J."/>
            <person name="Kao T.H."/>
            <person name="Tien M."/>
        </authorList>
    </citation>
    <scope>NUCLEOTIDE SEQUENCE [LARGE SCALE GENOMIC DNA]</scope>
    <source>
        <strain evidence="2 3">ATCC 23769</strain>
    </source>
</reference>
<sequence>MHRILGKRRMQDEVAYPQQQGSEIERGRGGVRMNDVRQSWTLIQQGHALTAHSIFMEWRQYF</sequence>
<protein>
    <submittedName>
        <fullName evidence="2">Uncharacterized protein</fullName>
    </submittedName>
</protein>
<evidence type="ECO:0000256" key="1">
    <source>
        <dbReference type="SAM" id="MobiDB-lite"/>
    </source>
</evidence>
<comment type="caution">
    <text evidence="2">The sequence shown here is derived from an EMBL/GenBank/DDBJ whole genome shotgun (WGS) entry which is preliminary data.</text>
</comment>
<dbReference type="EMBL" id="ADTV01000043">
    <property type="protein sequence ID" value="EFG83811.1"/>
    <property type="molecule type" value="Genomic_DNA"/>
</dbReference>
<organism evidence="2 3">
    <name type="scientific">Novacetimonas hansenii ATCC 23769</name>
    <dbReference type="NCBI Taxonomy" id="714995"/>
    <lineage>
        <taxon>Bacteria</taxon>
        <taxon>Pseudomonadati</taxon>
        <taxon>Pseudomonadota</taxon>
        <taxon>Alphaproteobacteria</taxon>
        <taxon>Acetobacterales</taxon>
        <taxon>Acetobacteraceae</taxon>
        <taxon>Novacetimonas</taxon>
    </lineage>
</organism>
<evidence type="ECO:0000313" key="3">
    <source>
        <dbReference type="Proteomes" id="UP000006468"/>
    </source>
</evidence>
<evidence type="ECO:0000313" key="2">
    <source>
        <dbReference type="EMBL" id="EFG83811.1"/>
    </source>
</evidence>
<dbReference type="HOGENOM" id="CLU_2898336_0_0_5"/>
<dbReference type="Proteomes" id="UP000006468">
    <property type="component" value="Chromosome"/>
</dbReference>
<feature type="region of interest" description="Disordered" evidence="1">
    <location>
        <begin position="1"/>
        <end position="21"/>
    </location>
</feature>
<name>D5QGR0_NOVHA</name>
<dbReference type="AlphaFoldDB" id="D5QGR0"/>
<accession>D5QGR0</accession>
<proteinExistence type="predicted"/>
<gene>
    <name evidence="2" type="ORF">GXY_11659</name>
</gene>